<comment type="similarity">
    <text evidence="1 2">Belongs to the anti-sigma-factor antagonist family.</text>
</comment>
<reference evidence="4 5" key="1">
    <citation type="submission" date="2021-05" db="EMBL/GenBank/DDBJ databases">
        <title>Bacteria Genome sequencing.</title>
        <authorList>
            <person name="Takabe Y."/>
            <person name="Nakajima Y."/>
            <person name="Suzuki S."/>
            <person name="Shiozaki T."/>
        </authorList>
    </citation>
    <scope>NUCLEOTIDE SEQUENCE [LARGE SCALE GENOMIC DNA]</scope>
    <source>
        <strain evidence="4 5">AI_62</strain>
    </source>
</reference>
<evidence type="ECO:0000313" key="5">
    <source>
        <dbReference type="Proteomes" id="UP000786693"/>
    </source>
</evidence>
<dbReference type="EMBL" id="BPFH01000007">
    <property type="protein sequence ID" value="GIT96643.1"/>
    <property type="molecule type" value="Genomic_DNA"/>
</dbReference>
<dbReference type="PANTHER" id="PTHR33495:SF2">
    <property type="entry name" value="ANTI-SIGMA FACTOR ANTAGONIST TM_1081-RELATED"/>
    <property type="match status" value="1"/>
</dbReference>
<evidence type="ECO:0000259" key="3">
    <source>
        <dbReference type="PROSITE" id="PS50801"/>
    </source>
</evidence>
<dbReference type="NCBIfam" id="TIGR00377">
    <property type="entry name" value="ant_ant_sig"/>
    <property type="match status" value="1"/>
</dbReference>
<dbReference type="PANTHER" id="PTHR33495">
    <property type="entry name" value="ANTI-SIGMA FACTOR ANTAGONIST TM_1081-RELATED-RELATED"/>
    <property type="match status" value="1"/>
</dbReference>
<gene>
    <name evidence="4" type="ORF">JANAI62_32660</name>
</gene>
<dbReference type="InterPro" id="IPR002645">
    <property type="entry name" value="STAS_dom"/>
</dbReference>
<organism evidence="4 5">
    <name type="scientific">Jannaschia pagri</name>
    <dbReference type="NCBI Taxonomy" id="2829797"/>
    <lineage>
        <taxon>Bacteria</taxon>
        <taxon>Pseudomonadati</taxon>
        <taxon>Pseudomonadota</taxon>
        <taxon>Alphaproteobacteria</taxon>
        <taxon>Rhodobacterales</taxon>
        <taxon>Roseobacteraceae</taxon>
        <taxon>Jannaschia</taxon>
    </lineage>
</organism>
<proteinExistence type="inferred from homology"/>
<dbReference type="Pfam" id="PF01740">
    <property type="entry name" value="STAS"/>
    <property type="match status" value="1"/>
</dbReference>
<comment type="caution">
    <text evidence="4">The sequence shown here is derived from an EMBL/GenBank/DDBJ whole genome shotgun (WGS) entry which is preliminary data.</text>
</comment>
<dbReference type="InterPro" id="IPR003658">
    <property type="entry name" value="Anti-sigma_ant"/>
</dbReference>
<evidence type="ECO:0000256" key="2">
    <source>
        <dbReference type="RuleBase" id="RU003749"/>
    </source>
</evidence>
<protein>
    <recommendedName>
        <fullName evidence="2">Anti-sigma factor antagonist</fullName>
    </recommendedName>
</protein>
<name>A0ABQ4NQF7_9RHOB</name>
<keyword evidence="5" id="KW-1185">Reference proteome</keyword>
<dbReference type="InterPro" id="IPR036513">
    <property type="entry name" value="STAS_dom_sf"/>
</dbReference>
<sequence length="130" mass="14488">MPKVRAERQRQMREGTGMQITQTMQGDVLALTLRETRLDATGALSFKEQMRSAVANHDGRVVLDMHEVQFMDSSGLGALVAGMKMLGEGRRLELARCDAIVLKVLALTRMDRVFVMHDGLPWESDDQDAA</sequence>
<evidence type="ECO:0000313" key="4">
    <source>
        <dbReference type="EMBL" id="GIT96643.1"/>
    </source>
</evidence>
<accession>A0ABQ4NQF7</accession>
<dbReference type="CDD" id="cd07043">
    <property type="entry name" value="STAS_anti-anti-sigma_factors"/>
    <property type="match status" value="1"/>
</dbReference>
<dbReference type="Gene3D" id="3.30.750.24">
    <property type="entry name" value="STAS domain"/>
    <property type="match status" value="1"/>
</dbReference>
<evidence type="ECO:0000256" key="1">
    <source>
        <dbReference type="ARBA" id="ARBA00009013"/>
    </source>
</evidence>
<dbReference type="SUPFAM" id="SSF52091">
    <property type="entry name" value="SpoIIaa-like"/>
    <property type="match status" value="1"/>
</dbReference>
<dbReference type="PROSITE" id="PS50801">
    <property type="entry name" value="STAS"/>
    <property type="match status" value="1"/>
</dbReference>
<dbReference type="Proteomes" id="UP000786693">
    <property type="component" value="Unassembled WGS sequence"/>
</dbReference>
<feature type="domain" description="STAS" evidence="3">
    <location>
        <begin position="38"/>
        <end position="130"/>
    </location>
</feature>